<feature type="domain" description="Fimbrial-type adhesion" evidence="1">
    <location>
        <begin position="296"/>
        <end position="487"/>
    </location>
</feature>
<reference evidence="2 3" key="1">
    <citation type="submission" date="2018-11" db="EMBL/GenBank/DDBJ databases">
        <title>Paraburkholderia sp. DHOA04, isolated from soil.</title>
        <authorList>
            <person name="Gao Z.-H."/>
            <person name="Qiu L.-H."/>
            <person name="Fu J.-C."/>
        </authorList>
    </citation>
    <scope>NUCLEOTIDE SEQUENCE [LARGE SCALE GENOMIC DNA]</scope>
    <source>
        <strain evidence="2 3">DHOA04</strain>
    </source>
</reference>
<dbReference type="EMBL" id="RQIS01000010">
    <property type="protein sequence ID" value="RQH05523.1"/>
    <property type="molecule type" value="Genomic_DNA"/>
</dbReference>
<comment type="caution">
    <text evidence="2">The sequence shown here is derived from an EMBL/GenBank/DDBJ whole genome shotgun (WGS) entry which is preliminary data.</text>
</comment>
<dbReference type="Pfam" id="PF00419">
    <property type="entry name" value="Fimbrial"/>
    <property type="match status" value="1"/>
</dbReference>
<dbReference type="GO" id="GO:0009289">
    <property type="term" value="C:pilus"/>
    <property type="evidence" value="ECO:0007669"/>
    <property type="project" value="InterPro"/>
</dbReference>
<sequence>MSNPATIGNFRLVSARLSNVLRFISRHGTNVFLSVLLIVACIVMPMRANAQSTSKGCFKITSTTSNANSSSYTDPGTIAASWAGSTDGSGQGAFPMTINVNAPPFVPDGTLLGSAVSPAYNLGANGVGGYNPEQVLFRCSPDSAGTMYEYYSVNGDDSYGGGTDVSGTTGITATYRTYYGGIASRITNVTTGEYVTRYYKGRALTDLDKDSQGWFLVKAKNFSQYKLELFQCSTCTGASSSFTGTWAYIGPLGYVAFAGGASGTIVSQGLAAGVDAGTSWPGWYGSWPGSFAAYNTVIVRRAATCAVTNATPTVLFPTATIVGLTQGQSTQVPVTIQMQCQTTKPSNLSAFASGTAANQTALGVLAQPANAQSAIDAGLTTTGSGVTYLLSDGYGTDSSVATGVGVALSRPNGTALNFLTNQYVTTGGAKDGWDPVLNDATANGAASGGITTYTRTINATFKAFAPGVTPVTAGRYNATAQVIVRVQ</sequence>
<accession>A0A3N6NXL6</accession>
<dbReference type="PIRSF" id="PIRSF029766">
    <property type="entry name" value="UCP029766"/>
    <property type="match status" value="1"/>
</dbReference>
<protein>
    <submittedName>
        <fullName evidence="2">Fimbrial protein</fullName>
    </submittedName>
</protein>
<dbReference type="Proteomes" id="UP000272778">
    <property type="component" value="Unassembled WGS sequence"/>
</dbReference>
<evidence type="ECO:0000313" key="2">
    <source>
        <dbReference type="EMBL" id="RQH05523.1"/>
    </source>
</evidence>
<gene>
    <name evidence="2" type="ORF">D1Y85_15715</name>
</gene>
<keyword evidence="3" id="KW-1185">Reference proteome</keyword>
<name>A0A3N6NXL6_9BURK</name>
<dbReference type="OrthoDB" id="8875995at2"/>
<organism evidence="2 3">
    <name type="scientific">Paraburkholderia dinghuensis</name>
    <dbReference type="NCBI Taxonomy" id="2305225"/>
    <lineage>
        <taxon>Bacteria</taxon>
        <taxon>Pseudomonadati</taxon>
        <taxon>Pseudomonadota</taxon>
        <taxon>Betaproteobacteria</taxon>
        <taxon>Burkholderiales</taxon>
        <taxon>Burkholderiaceae</taxon>
        <taxon>Paraburkholderia</taxon>
    </lineage>
</organism>
<proteinExistence type="predicted"/>
<dbReference type="InterPro" id="IPR008966">
    <property type="entry name" value="Adhesion_dom_sf"/>
</dbReference>
<dbReference type="AlphaFoldDB" id="A0A3N6NXL6"/>
<dbReference type="GO" id="GO:0007155">
    <property type="term" value="P:cell adhesion"/>
    <property type="evidence" value="ECO:0007669"/>
    <property type="project" value="InterPro"/>
</dbReference>
<evidence type="ECO:0000313" key="3">
    <source>
        <dbReference type="Proteomes" id="UP000272778"/>
    </source>
</evidence>
<evidence type="ECO:0000259" key="1">
    <source>
        <dbReference type="Pfam" id="PF00419"/>
    </source>
</evidence>
<dbReference type="SUPFAM" id="SSF49401">
    <property type="entry name" value="Bacterial adhesins"/>
    <property type="match status" value="1"/>
</dbReference>
<dbReference type="InterPro" id="IPR000259">
    <property type="entry name" value="Adhesion_dom_fimbrial"/>
</dbReference>
<dbReference type="InterPro" id="IPR011228">
    <property type="entry name" value="UCP029766"/>
</dbReference>